<name>A0A7J9DMT3_9ROSI</name>
<organism evidence="2 3">
    <name type="scientific">Gossypium trilobum</name>
    <dbReference type="NCBI Taxonomy" id="34281"/>
    <lineage>
        <taxon>Eukaryota</taxon>
        <taxon>Viridiplantae</taxon>
        <taxon>Streptophyta</taxon>
        <taxon>Embryophyta</taxon>
        <taxon>Tracheophyta</taxon>
        <taxon>Spermatophyta</taxon>
        <taxon>Magnoliopsida</taxon>
        <taxon>eudicotyledons</taxon>
        <taxon>Gunneridae</taxon>
        <taxon>Pentapetalae</taxon>
        <taxon>rosids</taxon>
        <taxon>malvids</taxon>
        <taxon>Malvales</taxon>
        <taxon>Malvaceae</taxon>
        <taxon>Malvoideae</taxon>
        <taxon>Gossypium</taxon>
    </lineage>
</organism>
<keyword evidence="3" id="KW-1185">Reference proteome</keyword>
<evidence type="ECO:0000313" key="2">
    <source>
        <dbReference type="EMBL" id="MBA0761977.1"/>
    </source>
</evidence>
<dbReference type="AlphaFoldDB" id="A0A7J9DMT3"/>
<feature type="transmembrane region" description="Helical" evidence="1">
    <location>
        <begin position="31"/>
        <end position="51"/>
    </location>
</feature>
<sequence length="76" mass="8725">MAQSRWTRERLLLGGVEDPNGQWILGFNRMLGLYSIFNAELWGILNGLIVLHNKRWDKTYSTDFVENGSTGICTYS</sequence>
<dbReference type="EMBL" id="JABEZW010000003">
    <property type="protein sequence ID" value="MBA0761977.1"/>
    <property type="molecule type" value="Genomic_DNA"/>
</dbReference>
<reference evidence="2 3" key="1">
    <citation type="journal article" date="2019" name="Genome Biol. Evol.">
        <title>Insights into the evolution of the New World diploid cottons (Gossypium, subgenus Houzingenia) based on genome sequencing.</title>
        <authorList>
            <person name="Grover C.E."/>
            <person name="Arick M.A. 2nd"/>
            <person name="Thrash A."/>
            <person name="Conover J.L."/>
            <person name="Sanders W.S."/>
            <person name="Peterson D.G."/>
            <person name="Frelichowski J.E."/>
            <person name="Scheffler J.A."/>
            <person name="Scheffler B.E."/>
            <person name="Wendel J.F."/>
        </authorList>
    </citation>
    <scope>NUCLEOTIDE SEQUENCE [LARGE SCALE GENOMIC DNA]</scope>
    <source>
        <strain evidence="2">8</strain>
        <tissue evidence="2">Leaf</tissue>
    </source>
</reference>
<keyword evidence="1" id="KW-0812">Transmembrane</keyword>
<keyword evidence="1" id="KW-0472">Membrane</keyword>
<gene>
    <name evidence="2" type="ORF">Gotri_024539</name>
</gene>
<protein>
    <submittedName>
        <fullName evidence="2">Uncharacterized protein</fullName>
    </submittedName>
</protein>
<evidence type="ECO:0000256" key="1">
    <source>
        <dbReference type="SAM" id="Phobius"/>
    </source>
</evidence>
<evidence type="ECO:0000313" key="3">
    <source>
        <dbReference type="Proteomes" id="UP000593568"/>
    </source>
</evidence>
<dbReference type="Proteomes" id="UP000593568">
    <property type="component" value="Unassembled WGS sequence"/>
</dbReference>
<proteinExistence type="predicted"/>
<accession>A0A7J9DMT3</accession>
<keyword evidence="1" id="KW-1133">Transmembrane helix</keyword>
<comment type="caution">
    <text evidence="2">The sequence shown here is derived from an EMBL/GenBank/DDBJ whole genome shotgun (WGS) entry which is preliminary data.</text>
</comment>